<keyword evidence="10 11" id="KW-0472">Membrane</keyword>
<name>A0A8S8X8Z4_9PROT</name>
<evidence type="ECO:0000313" key="15">
    <source>
        <dbReference type="Proteomes" id="UP000681075"/>
    </source>
</evidence>
<dbReference type="Proteomes" id="UP000681075">
    <property type="component" value="Unassembled WGS sequence"/>
</dbReference>
<evidence type="ECO:0000256" key="2">
    <source>
        <dbReference type="ARBA" id="ARBA00004370"/>
    </source>
</evidence>
<sequence length="514" mass="56202">MRILAINMLALIVLGVGVLYLGRYQDRLIQSELESLRAEARLFSGVLSDSGTVRDIELRYRLDPAKSRNLIRRLVETTGIRTRLYDRTGGLFGDSHQLGGQGGYIIEVEPLPPPRNHIGWLNRAFDWIDDTIDAWPGRSLLPLWQDQASVADQMGQALEGNIAGALWQDAEGRLVLSAAAPVASFREILGAVVLTKNGAVIDESLRQVRLDIVKIFVVALAVTVLLSLYLSGAIGRPIRKLATAADRVRHGLGRAQTIPDFASRGDEIGDLSAALRDMTQALTDRMDATERFAADVAHELKNPLTSAKSAIETAAKVEDPAQRVRLLQIVQHDLTRMDRLIGDISNASRLDAELARERSEPVDLTAMLQALVEVHESTRDDGAPHVTLQSAVPLTVRGIDTRLFQVFQNLVGNALSFSQPDDTVRVEARRDGGHALVTVEDDGPGIPEGKLETIFERFYSERPKGERFGQHSGLGLSISKQIVEALGGQISASNRNDATGRVHGARFTVRLPLA</sequence>
<dbReference type="SUPFAM" id="SSF158472">
    <property type="entry name" value="HAMP domain-like"/>
    <property type="match status" value="1"/>
</dbReference>
<dbReference type="GO" id="GO:0000155">
    <property type="term" value="F:phosphorelay sensor kinase activity"/>
    <property type="evidence" value="ECO:0007669"/>
    <property type="project" value="InterPro"/>
</dbReference>
<evidence type="ECO:0000256" key="8">
    <source>
        <dbReference type="ARBA" id="ARBA00022989"/>
    </source>
</evidence>
<evidence type="ECO:0000256" key="5">
    <source>
        <dbReference type="ARBA" id="ARBA00022679"/>
    </source>
</evidence>
<dbReference type="InterPro" id="IPR003661">
    <property type="entry name" value="HisK_dim/P_dom"/>
</dbReference>
<dbReference type="InterPro" id="IPR050428">
    <property type="entry name" value="TCS_sensor_his_kinase"/>
</dbReference>
<dbReference type="InterPro" id="IPR005467">
    <property type="entry name" value="His_kinase_dom"/>
</dbReference>
<dbReference type="Pfam" id="PF00672">
    <property type="entry name" value="HAMP"/>
    <property type="match status" value="1"/>
</dbReference>
<dbReference type="Gene3D" id="6.10.340.10">
    <property type="match status" value="1"/>
</dbReference>
<dbReference type="PROSITE" id="PS50109">
    <property type="entry name" value="HIS_KIN"/>
    <property type="match status" value="1"/>
</dbReference>
<dbReference type="CDD" id="cd00082">
    <property type="entry name" value="HisKA"/>
    <property type="match status" value="1"/>
</dbReference>
<evidence type="ECO:0000256" key="4">
    <source>
        <dbReference type="ARBA" id="ARBA00022553"/>
    </source>
</evidence>
<comment type="caution">
    <text evidence="14">The sequence shown here is derived from an EMBL/GenBank/DDBJ whole genome shotgun (WGS) entry which is preliminary data.</text>
</comment>
<dbReference type="InterPro" id="IPR025919">
    <property type="entry name" value="Stimulus_sens_dom"/>
</dbReference>
<keyword evidence="4" id="KW-0597">Phosphoprotein</keyword>
<evidence type="ECO:0000256" key="6">
    <source>
        <dbReference type="ARBA" id="ARBA00022692"/>
    </source>
</evidence>
<evidence type="ECO:0000256" key="1">
    <source>
        <dbReference type="ARBA" id="ARBA00000085"/>
    </source>
</evidence>
<evidence type="ECO:0000256" key="10">
    <source>
        <dbReference type="ARBA" id="ARBA00023136"/>
    </source>
</evidence>
<dbReference type="GO" id="GO:0016020">
    <property type="term" value="C:membrane"/>
    <property type="evidence" value="ECO:0007669"/>
    <property type="project" value="UniProtKB-SubCell"/>
</dbReference>
<dbReference type="PROSITE" id="PS50885">
    <property type="entry name" value="HAMP"/>
    <property type="match status" value="1"/>
</dbReference>
<dbReference type="PANTHER" id="PTHR45436">
    <property type="entry name" value="SENSOR HISTIDINE KINASE YKOH"/>
    <property type="match status" value="1"/>
</dbReference>
<dbReference type="Pfam" id="PF02518">
    <property type="entry name" value="HATPase_c"/>
    <property type="match status" value="1"/>
</dbReference>
<dbReference type="InterPro" id="IPR025908">
    <property type="entry name" value="Sensor_TM1"/>
</dbReference>
<dbReference type="InterPro" id="IPR036097">
    <property type="entry name" value="HisK_dim/P_sf"/>
</dbReference>
<keyword evidence="15" id="KW-1185">Reference proteome</keyword>
<keyword evidence="9" id="KW-0902">Two-component regulatory system</keyword>
<dbReference type="InterPro" id="IPR003660">
    <property type="entry name" value="HAMP_dom"/>
</dbReference>
<keyword evidence="5" id="KW-0808">Transferase</keyword>
<comment type="catalytic activity">
    <reaction evidence="1">
        <text>ATP + protein L-histidine = ADP + protein N-phospho-L-histidine.</text>
        <dbReference type="EC" id="2.7.13.3"/>
    </reaction>
</comment>
<dbReference type="InterPro" id="IPR004358">
    <property type="entry name" value="Sig_transdc_His_kin-like_C"/>
</dbReference>
<dbReference type="PANTHER" id="PTHR45436:SF5">
    <property type="entry name" value="SENSOR HISTIDINE KINASE TRCS"/>
    <property type="match status" value="1"/>
</dbReference>
<feature type="transmembrane region" description="Helical" evidence="11">
    <location>
        <begin position="212"/>
        <end position="230"/>
    </location>
</feature>
<dbReference type="Gene3D" id="1.10.287.130">
    <property type="match status" value="1"/>
</dbReference>
<organism evidence="14 15">
    <name type="scientific">Roseiterribacter gracilis</name>
    <dbReference type="NCBI Taxonomy" id="2812848"/>
    <lineage>
        <taxon>Bacteria</taxon>
        <taxon>Pseudomonadati</taxon>
        <taxon>Pseudomonadota</taxon>
        <taxon>Alphaproteobacteria</taxon>
        <taxon>Rhodospirillales</taxon>
        <taxon>Roseiterribacteraceae</taxon>
        <taxon>Roseiterribacter</taxon>
    </lineage>
</organism>
<evidence type="ECO:0000256" key="11">
    <source>
        <dbReference type="SAM" id="Phobius"/>
    </source>
</evidence>
<feature type="domain" description="HAMP" evidence="13">
    <location>
        <begin position="232"/>
        <end position="287"/>
    </location>
</feature>
<dbReference type="Pfam" id="PF13756">
    <property type="entry name" value="Stimulus_sens_1"/>
    <property type="match status" value="1"/>
</dbReference>
<evidence type="ECO:0000256" key="3">
    <source>
        <dbReference type="ARBA" id="ARBA00012438"/>
    </source>
</evidence>
<proteinExistence type="predicted"/>
<dbReference type="Gene3D" id="3.30.565.10">
    <property type="entry name" value="Histidine kinase-like ATPase, C-terminal domain"/>
    <property type="match status" value="1"/>
</dbReference>
<dbReference type="CDD" id="cd06225">
    <property type="entry name" value="HAMP"/>
    <property type="match status" value="1"/>
</dbReference>
<dbReference type="EMBL" id="BOPV01000001">
    <property type="protein sequence ID" value="GIL39953.1"/>
    <property type="molecule type" value="Genomic_DNA"/>
</dbReference>
<reference evidence="14" key="1">
    <citation type="submission" date="2021-02" db="EMBL/GenBank/DDBJ databases">
        <title>Genome sequence of Rhodospirillales sp. strain TMPK1 isolated from soil.</title>
        <authorList>
            <person name="Nakai R."/>
            <person name="Kusada H."/>
            <person name="Tamaki H."/>
        </authorList>
    </citation>
    <scope>NUCLEOTIDE SEQUENCE</scope>
    <source>
        <strain evidence="14">TMPK1</strain>
    </source>
</reference>
<dbReference type="InterPro" id="IPR003594">
    <property type="entry name" value="HATPase_dom"/>
</dbReference>
<evidence type="ECO:0000259" key="12">
    <source>
        <dbReference type="PROSITE" id="PS50109"/>
    </source>
</evidence>
<dbReference type="SMART" id="SM00388">
    <property type="entry name" value="HisKA"/>
    <property type="match status" value="1"/>
</dbReference>
<dbReference type="InterPro" id="IPR036890">
    <property type="entry name" value="HATPase_C_sf"/>
</dbReference>
<dbReference type="SUPFAM" id="SSF55874">
    <property type="entry name" value="ATPase domain of HSP90 chaperone/DNA topoisomerase II/histidine kinase"/>
    <property type="match status" value="1"/>
</dbReference>
<evidence type="ECO:0000256" key="7">
    <source>
        <dbReference type="ARBA" id="ARBA00022777"/>
    </source>
</evidence>
<dbReference type="SUPFAM" id="SSF47384">
    <property type="entry name" value="Homodimeric domain of signal transducing histidine kinase"/>
    <property type="match status" value="1"/>
</dbReference>
<dbReference type="Pfam" id="PF13755">
    <property type="entry name" value="Sensor_TM1"/>
    <property type="match status" value="1"/>
</dbReference>
<evidence type="ECO:0000259" key="13">
    <source>
        <dbReference type="PROSITE" id="PS50885"/>
    </source>
</evidence>
<gene>
    <name evidence="14" type="ORF">TMPK1_21900</name>
</gene>
<keyword evidence="8 11" id="KW-1133">Transmembrane helix</keyword>
<evidence type="ECO:0000313" key="14">
    <source>
        <dbReference type="EMBL" id="GIL39953.1"/>
    </source>
</evidence>
<evidence type="ECO:0000256" key="9">
    <source>
        <dbReference type="ARBA" id="ARBA00023012"/>
    </source>
</evidence>
<comment type="subcellular location">
    <subcellularLocation>
        <location evidence="2">Membrane</location>
    </subcellularLocation>
</comment>
<accession>A0A8S8X8Z4</accession>
<protein>
    <recommendedName>
        <fullName evidence="3">histidine kinase</fullName>
        <ecNumber evidence="3">2.7.13.3</ecNumber>
    </recommendedName>
</protein>
<dbReference type="SMART" id="SM00387">
    <property type="entry name" value="HATPase_c"/>
    <property type="match status" value="1"/>
</dbReference>
<dbReference type="SMART" id="SM00304">
    <property type="entry name" value="HAMP"/>
    <property type="match status" value="1"/>
</dbReference>
<feature type="transmembrane region" description="Helical" evidence="11">
    <location>
        <begin position="6"/>
        <end position="22"/>
    </location>
</feature>
<feature type="domain" description="Histidine kinase" evidence="12">
    <location>
        <begin position="295"/>
        <end position="514"/>
    </location>
</feature>
<dbReference type="PRINTS" id="PR00344">
    <property type="entry name" value="BCTRLSENSOR"/>
</dbReference>
<dbReference type="AlphaFoldDB" id="A0A8S8X8Z4"/>
<dbReference type="EC" id="2.7.13.3" evidence="3"/>
<dbReference type="Pfam" id="PF00512">
    <property type="entry name" value="HisKA"/>
    <property type="match status" value="1"/>
</dbReference>
<keyword evidence="6 11" id="KW-0812">Transmembrane</keyword>
<keyword evidence="7 14" id="KW-0418">Kinase</keyword>